<dbReference type="EMBL" id="JWZX01003094">
    <property type="protein sequence ID" value="KOO24430.1"/>
    <property type="molecule type" value="Genomic_DNA"/>
</dbReference>
<dbReference type="Pfam" id="PF00173">
    <property type="entry name" value="Cyt-b5"/>
    <property type="match status" value="1"/>
</dbReference>
<feature type="domain" description="Cytochrome b5 heme-binding" evidence="6">
    <location>
        <begin position="397"/>
        <end position="475"/>
    </location>
</feature>
<name>A0A0M0JD64_9EUKA</name>
<gene>
    <name evidence="7" type="ORF">Ctob_013481</name>
</gene>
<evidence type="ECO:0000256" key="4">
    <source>
        <dbReference type="ARBA" id="ARBA00038168"/>
    </source>
</evidence>
<dbReference type="Gene3D" id="3.10.120.10">
    <property type="entry name" value="Cytochrome b5-like heme/steroid binding domain"/>
    <property type="match status" value="1"/>
</dbReference>
<evidence type="ECO:0000256" key="2">
    <source>
        <dbReference type="ARBA" id="ARBA00022723"/>
    </source>
</evidence>
<evidence type="ECO:0000256" key="5">
    <source>
        <dbReference type="SAM" id="MobiDB-lite"/>
    </source>
</evidence>
<dbReference type="OrthoDB" id="260519at2759"/>
<feature type="region of interest" description="Disordered" evidence="5">
    <location>
        <begin position="216"/>
        <end position="237"/>
    </location>
</feature>
<comment type="similarity">
    <text evidence="4">Belongs to the cytochrome b5 family.</text>
</comment>
<evidence type="ECO:0000256" key="1">
    <source>
        <dbReference type="ARBA" id="ARBA00022617"/>
    </source>
</evidence>
<dbReference type="Proteomes" id="UP000037460">
    <property type="component" value="Unassembled WGS sequence"/>
</dbReference>
<dbReference type="SUPFAM" id="SSF55856">
    <property type="entry name" value="Cytochrome b5-like heme/steroid binding domain"/>
    <property type="match status" value="1"/>
</dbReference>
<dbReference type="GO" id="GO:0016020">
    <property type="term" value="C:membrane"/>
    <property type="evidence" value="ECO:0007669"/>
    <property type="project" value="TreeGrafter"/>
</dbReference>
<keyword evidence="1" id="KW-0349">Heme</keyword>
<dbReference type="InterPro" id="IPR036400">
    <property type="entry name" value="Cyt_B5-like_heme/steroid_sf"/>
</dbReference>
<keyword evidence="3" id="KW-0408">Iron</keyword>
<keyword evidence="2" id="KW-0479">Metal-binding</keyword>
<dbReference type="SMART" id="SM01117">
    <property type="entry name" value="Cyt-b5"/>
    <property type="match status" value="1"/>
</dbReference>
<keyword evidence="8" id="KW-1185">Reference proteome</keyword>
<dbReference type="PROSITE" id="PS50255">
    <property type="entry name" value="CYTOCHROME_B5_2"/>
    <property type="match status" value="1"/>
</dbReference>
<accession>A0A0M0JD64</accession>
<feature type="compositionally biased region" description="Acidic residues" evidence="5">
    <location>
        <begin position="216"/>
        <end position="236"/>
    </location>
</feature>
<dbReference type="AlphaFoldDB" id="A0A0M0JD64"/>
<protein>
    <submittedName>
        <fullName evidence="7">Cytochrome b5 type b</fullName>
    </submittedName>
</protein>
<organism evidence="7 8">
    <name type="scientific">Chrysochromulina tobinii</name>
    <dbReference type="NCBI Taxonomy" id="1460289"/>
    <lineage>
        <taxon>Eukaryota</taxon>
        <taxon>Haptista</taxon>
        <taxon>Haptophyta</taxon>
        <taxon>Prymnesiophyceae</taxon>
        <taxon>Prymnesiales</taxon>
        <taxon>Chrysochromulinaceae</taxon>
        <taxon>Chrysochromulina</taxon>
    </lineage>
</organism>
<evidence type="ECO:0000313" key="8">
    <source>
        <dbReference type="Proteomes" id="UP000037460"/>
    </source>
</evidence>
<dbReference type="InterPro" id="IPR050668">
    <property type="entry name" value="Cytochrome_b5"/>
</dbReference>
<comment type="caution">
    <text evidence="7">The sequence shown here is derived from an EMBL/GenBank/DDBJ whole genome shotgun (WGS) entry which is preliminary data.</text>
</comment>
<dbReference type="GO" id="GO:0046872">
    <property type="term" value="F:metal ion binding"/>
    <property type="evidence" value="ECO:0007669"/>
    <property type="project" value="UniProtKB-KW"/>
</dbReference>
<dbReference type="PANTHER" id="PTHR19359:SF95">
    <property type="entry name" value="CYTOCHROME B5 TYPE B"/>
    <property type="match status" value="1"/>
</dbReference>
<evidence type="ECO:0000313" key="7">
    <source>
        <dbReference type="EMBL" id="KOO24430.1"/>
    </source>
</evidence>
<evidence type="ECO:0000256" key="3">
    <source>
        <dbReference type="ARBA" id="ARBA00023004"/>
    </source>
</evidence>
<evidence type="ECO:0000259" key="6">
    <source>
        <dbReference type="PROSITE" id="PS50255"/>
    </source>
</evidence>
<proteinExistence type="inferred from homology"/>
<dbReference type="InterPro" id="IPR001199">
    <property type="entry name" value="Cyt_B5-like_heme/steroid-bd"/>
</dbReference>
<dbReference type="GO" id="GO:0020037">
    <property type="term" value="F:heme binding"/>
    <property type="evidence" value="ECO:0007669"/>
    <property type="project" value="TreeGrafter"/>
</dbReference>
<dbReference type="PANTHER" id="PTHR19359">
    <property type="entry name" value="CYTOCHROME B5"/>
    <property type="match status" value="1"/>
</dbReference>
<reference evidence="8" key="1">
    <citation type="journal article" date="2015" name="PLoS Genet.">
        <title>Genome Sequence and Transcriptome Analyses of Chrysochromulina tobin: Metabolic Tools for Enhanced Algal Fitness in the Prominent Order Prymnesiales (Haptophyceae).</title>
        <authorList>
            <person name="Hovde B.T."/>
            <person name="Deodato C.R."/>
            <person name="Hunsperger H.M."/>
            <person name="Ryken S.A."/>
            <person name="Yost W."/>
            <person name="Jha R.K."/>
            <person name="Patterson J."/>
            <person name="Monnat R.J. Jr."/>
            <person name="Barlow S.B."/>
            <person name="Starkenburg S.R."/>
            <person name="Cattolico R.A."/>
        </authorList>
    </citation>
    <scope>NUCLEOTIDE SEQUENCE</scope>
    <source>
        <strain evidence="8">CCMP291</strain>
    </source>
</reference>
<sequence length="497" mass="54379">MVNFKASLMQGERKRAQATQCVEVHDAVSKLEKMKLHAEDLKCVNPDGVALKVVAREKLFDGESNLHMKAALVAPATLARLGAASGRALLCRPGSDFVLSARPSAEAAEGEVLLGEAQRLSLHVCEDEYYEWIPFHLPLDDEGCCSCELAGLCLEVQLMHPPRDGVPFVQDAATLNSRISKWLFDEIVSDNEIFIVTVPEGSTQLVLRVTGCTLPDVEEDEEGGGDASMEAEAEGDADQRIVRSSHCYRGLVTARTRVYVGRSTAFASSASHRAVCDGIHITGVIVPSMRPPRNAVLVMTSDEEMFPVHRRLLKPCIALTKAVRDTATPAPEAAVGVDCATFDRVLLFLEAVNRGTADTYTFDMQTLPELAAAAAALQCRPLKEACARKLGAFEERIQIHRWADVVRHNKAGGGCWVTMDGMVYDLEAWLPAHPGGATIIPEQALNVDCTVLFELYHASRESFTYLKEFYIGELHADDLVLVPRSDEAPSDDFMQQL</sequence>